<reference evidence="1" key="1">
    <citation type="journal article" date="2020" name="Nature">
        <title>Giant virus diversity and host interactions through global metagenomics.</title>
        <authorList>
            <person name="Schulz F."/>
            <person name="Roux S."/>
            <person name="Paez-Espino D."/>
            <person name="Jungbluth S."/>
            <person name="Walsh D.A."/>
            <person name="Denef V.J."/>
            <person name="McMahon K.D."/>
            <person name="Konstantinidis K.T."/>
            <person name="Eloe-Fadrosh E.A."/>
            <person name="Kyrpides N.C."/>
            <person name="Woyke T."/>
        </authorList>
    </citation>
    <scope>NUCLEOTIDE SEQUENCE</scope>
    <source>
        <strain evidence="1">GVMAG-S-1091796-13</strain>
    </source>
</reference>
<protein>
    <submittedName>
        <fullName evidence="1">Uncharacterized protein</fullName>
    </submittedName>
</protein>
<name>A0A6C0AMX3_9ZZZZ</name>
<evidence type="ECO:0000313" key="1">
    <source>
        <dbReference type="EMBL" id="QHS80843.1"/>
    </source>
</evidence>
<proteinExistence type="predicted"/>
<dbReference type="AlphaFoldDB" id="A0A6C0AMX3"/>
<sequence>MNHYRKFLKVIKSDLFKFFKDAYRSFQIDKTDEYIFRLDFLNFYLYCFDENYKNSLKLLPIKQIIQPTIKYNILKEQNTNTWFFVCDNIIVFHINFNDFEDFYLSFIYSEFKMIFYKTHSHYIIFCVSHKPNEIKDIKSFLLYNNNDIRYTILSFFINNEGPKRLPINEKTEYPAEYPTEYPTEYSKPIIYNNNLKYSGIIPLNIDYKSLRINNIKKYCLTFHSIIGLGVPQKQLVETVNIILEYIKNNTYLPCNYINLY</sequence>
<dbReference type="EMBL" id="MN740722">
    <property type="protein sequence ID" value="QHS80843.1"/>
    <property type="molecule type" value="Genomic_DNA"/>
</dbReference>
<organism evidence="1">
    <name type="scientific">viral metagenome</name>
    <dbReference type="NCBI Taxonomy" id="1070528"/>
    <lineage>
        <taxon>unclassified sequences</taxon>
        <taxon>metagenomes</taxon>
        <taxon>organismal metagenomes</taxon>
    </lineage>
</organism>
<accession>A0A6C0AMX3</accession>